<sequence length="477" mass="50873">MDERDPAGDTPAEPEQPPQQKRRRLGPGLEINAIALMASTAITAVVGLGFWAIAGNALPVADVGRASAVITTATMISQLSGSNIGLLFSRVLPGAGERSRAVVLAGYGVAIAISLVLTGGFLLLFPTEELFDSAAERVLFPLLVITFCLFALQDWVLTGIRATTWIPVEQLLFAVAKLGLLAWFAFAMIDDAIVLAWTLPCVATVLIINPLLLARVLPRRGPAPEGAAPMPDRREMGKIFVGEYATGAVTFVIPLVVPLLILTQLGPEANAYYALPLLIAESGLGVLIWNISSSYMVEASHDSRQIGPLMSRTWRLSFLVGGLGVPVLYLMAPWLLSFLGESYVAEGTDVMRLLLLAIPFSIVSTMYINTSRVRNRMGRVVALQLLLAVLIIGLTAALLPTMGIVGAGWGYLIAEAVVALAVVIPLWRFMRANGVTLLRAPKPVAPVRAGAEEGSEIDPEATVRITAQPSRAGRART</sequence>
<evidence type="ECO:0000256" key="7">
    <source>
        <dbReference type="SAM" id="Phobius"/>
    </source>
</evidence>
<evidence type="ECO:0000256" key="6">
    <source>
        <dbReference type="SAM" id="MobiDB-lite"/>
    </source>
</evidence>
<evidence type="ECO:0000256" key="2">
    <source>
        <dbReference type="ARBA" id="ARBA00022475"/>
    </source>
</evidence>
<evidence type="ECO:0000256" key="1">
    <source>
        <dbReference type="ARBA" id="ARBA00004651"/>
    </source>
</evidence>
<feature type="transmembrane region" description="Helical" evidence="7">
    <location>
        <begin position="318"/>
        <end position="338"/>
    </location>
</feature>
<feature type="transmembrane region" description="Helical" evidence="7">
    <location>
        <begin position="138"/>
        <end position="159"/>
    </location>
</feature>
<feature type="transmembrane region" description="Helical" evidence="7">
    <location>
        <begin position="66"/>
        <end position="89"/>
    </location>
</feature>
<dbReference type="Proteomes" id="UP001165283">
    <property type="component" value="Unassembled WGS sequence"/>
</dbReference>
<feature type="transmembrane region" description="Helical" evidence="7">
    <location>
        <begin position="239"/>
        <end position="261"/>
    </location>
</feature>
<feature type="transmembrane region" description="Helical" evidence="7">
    <location>
        <begin position="101"/>
        <end position="126"/>
    </location>
</feature>
<keyword evidence="9" id="KW-1185">Reference proteome</keyword>
<feature type="transmembrane region" description="Helical" evidence="7">
    <location>
        <begin position="350"/>
        <end position="368"/>
    </location>
</feature>
<comment type="caution">
    <text evidence="8">The sequence shown here is derived from an EMBL/GenBank/DDBJ whole genome shotgun (WGS) entry which is preliminary data.</text>
</comment>
<organism evidence="8 9">
    <name type="scientific">Pseudonocardia humida</name>
    <dbReference type="NCBI Taxonomy" id="2800819"/>
    <lineage>
        <taxon>Bacteria</taxon>
        <taxon>Bacillati</taxon>
        <taxon>Actinomycetota</taxon>
        <taxon>Actinomycetes</taxon>
        <taxon>Pseudonocardiales</taxon>
        <taxon>Pseudonocardiaceae</taxon>
        <taxon>Pseudonocardia</taxon>
    </lineage>
</organism>
<feature type="transmembrane region" description="Helical" evidence="7">
    <location>
        <begin position="195"/>
        <end position="218"/>
    </location>
</feature>
<proteinExistence type="predicted"/>
<feature type="transmembrane region" description="Helical" evidence="7">
    <location>
        <begin position="380"/>
        <end position="402"/>
    </location>
</feature>
<comment type="subcellular location">
    <subcellularLocation>
        <location evidence="1">Cell membrane</location>
        <topology evidence="1">Multi-pass membrane protein</topology>
    </subcellularLocation>
</comment>
<accession>A0ABT0ZZ34</accession>
<feature type="transmembrane region" description="Helical" evidence="7">
    <location>
        <begin position="31"/>
        <end position="54"/>
    </location>
</feature>
<dbReference type="PANTHER" id="PTHR30250">
    <property type="entry name" value="PST FAMILY PREDICTED COLANIC ACID TRANSPORTER"/>
    <property type="match status" value="1"/>
</dbReference>
<evidence type="ECO:0000256" key="3">
    <source>
        <dbReference type="ARBA" id="ARBA00022692"/>
    </source>
</evidence>
<dbReference type="RefSeq" id="WP_252438326.1">
    <property type="nucleotide sequence ID" value="NZ_JAGSOV010000028.1"/>
</dbReference>
<evidence type="ECO:0000313" key="8">
    <source>
        <dbReference type="EMBL" id="MCO1656010.1"/>
    </source>
</evidence>
<feature type="transmembrane region" description="Helical" evidence="7">
    <location>
        <begin position="171"/>
        <end position="189"/>
    </location>
</feature>
<feature type="region of interest" description="Disordered" evidence="6">
    <location>
        <begin position="450"/>
        <end position="477"/>
    </location>
</feature>
<reference evidence="8" key="1">
    <citation type="submission" date="2021-04" db="EMBL/GenBank/DDBJ databases">
        <title>Pseudonocardia sp. nov., isolated from sandy soil of mangrove forest.</title>
        <authorList>
            <person name="Zan Z."/>
            <person name="Huang R."/>
            <person name="Liu W."/>
        </authorList>
    </citation>
    <scope>NUCLEOTIDE SEQUENCE</scope>
    <source>
        <strain evidence="8">S2-4</strain>
    </source>
</reference>
<evidence type="ECO:0008006" key="10">
    <source>
        <dbReference type="Google" id="ProtNLM"/>
    </source>
</evidence>
<evidence type="ECO:0000256" key="4">
    <source>
        <dbReference type="ARBA" id="ARBA00022989"/>
    </source>
</evidence>
<keyword evidence="3 7" id="KW-0812">Transmembrane</keyword>
<evidence type="ECO:0000313" key="9">
    <source>
        <dbReference type="Proteomes" id="UP001165283"/>
    </source>
</evidence>
<dbReference type="InterPro" id="IPR050833">
    <property type="entry name" value="Poly_Biosynth_Transport"/>
</dbReference>
<keyword evidence="2" id="KW-1003">Cell membrane</keyword>
<name>A0ABT0ZZ34_9PSEU</name>
<dbReference type="PANTHER" id="PTHR30250:SF11">
    <property type="entry name" value="O-ANTIGEN TRANSPORTER-RELATED"/>
    <property type="match status" value="1"/>
</dbReference>
<keyword evidence="4 7" id="KW-1133">Transmembrane helix</keyword>
<evidence type="ECO:0000256" key="5">
    <source>
        <dbReference type="ARBA" id="ARBA00023136"/>
    </source>
</evidence>
<gene>
    <name evidence="8" type="ORF">KDL28_13200</name>
</gene>
<feature type="region of interest" description="Disordered" evidence="6">
    <location>
        <begin position="1"/>
        <end position="24"/>
    </location>
</feature>
<protein>
    <recommendedName>
        <fullName evidence="10">O-antigen/teichoic acid export membrane protein</fullName>
    </recommendedName>
</protein>
<dbReference type="EMBL" id="JAGSOV010000028">
    <property type="protein sequence ID" value="MCO1656010.1"/>
    <property type="molecule type" value="Genomic_DNA"/>
</dbReference>
<feature type="transmembrane region" description="Helical" evidence="7">
    <location>
        <begin position="408"/>
        <end position="429"/>
    </location>
</feature>
<keyword evidence="5 7" id="KW-0472">Membrane</keyword>
<feature type="transmembrane region" description="Helical" evidence="7">
    <location>
        <begin position="273"/>
        <end position="297"/>
    </location>
</feature>